<dbReference type="Pfam" id="PF12705">
    <property type="entry name" value="PDDEXK_1"/>
    <property type="match status" value="1"/>
</dbReference>
<dbReference type="GO" id="GO:0004386">
    <property type="term" value="F:helicase activity"/>
    <property type="evidence" value="ECO:0007669"/>
    <property type="project" value="UniProtKB-KW"/>
</dbReference>
<keyword evidence="8" id="KW-0238">DNA-binding</keyword>
<dbReference type="InterPro" id="IPR011604">
    <property type="entry name" value="PDDEXK-like_dom_sf"/>
</dbReference>
<dbReference type="Gene3D" id="3.40.50.300">
    <property type="entry name" value="P-loop containing nucleotide triphosphate hydrolases"/>
    <property type="match status" value="4"/>
</dbReference>
<keyword evidence="6" id="KW-0269">Exonuclease</keyword>
<dbReference type="RefSeq" id="WP_102365493.1">
    <property type="nucleotide sequence ID" value="NZ_CP020991.1"/>
</dbReference>
<dbReference type="SUPFAM" id="SSF52540">
    <property type="entry name" value="P-loop containing nucleoside triphosphate hydrolases"/>
    <property type="match status" value="1"/>
</dbReference>
<dbReference type="InterPro" id="IPR027417">
    <property type="entry name" value="P-loop_NTPase"/>
</dbReference>
<evidence type="ECO:0000256" key="9">
    <source>
        <dbReference type="ARBA" id="ARBA00023204"/>
    </source>
</evidence>
<dbReference type="EMBL" id="CP020991">
    <property type="protein sequence ID" value="AUO19276.1"/>
    <property type="molecule type" value="Genomic_DNA"/>
</dbReference>
<keyword evidence="9" id="KW-0234">DNA repair</keyword>
<evidence type="ECO:0000313" key="12">
    <source>
        <dbReference type="EMBL" id="AUO19276.1"/>
    </source>
</evidence>
<accession>A0A2K9P212</accession>
<evidence type="ECO:0000313" key="13">
    <source>
        <dbReference type="Proteomes" id="UP000235589"/>
    </source>
</evidence>
<dbReference type="Pfam" id="PF21445">
    <property type="entry name" value="ADDB_N"/>
    <property type="match status" value="1"/>
</dbReference>
<dbReference type="KEGG" id="mpec:B9O19_01112"/>
<dbReference type="InterPro" id="IPR049035">
    <property type="entry name" value="ADDB_N"/>
</dbReference>
<dbReference type="GO" id="GO:0006281">
    <property type="term" value="P:DNA repair"/>
    <property type="evidence" value="ECO:0007669"/>
    <property type="project" value="UniProtKB-KW"/>
</dbReference>
<dbReference type="GO" id="GO:0003677">
    <property type="term" value="F:DNA binding"/>
    <property type="evidence" value="ECO:0007669"/>
    <property type="project" value="UniProtKB-KW"/>
</dbReference>
<organism evidence="12 13">
    <name type="scientific">Monoglobus pectinilyticus</name>
    <dbReference type="NCBI Taxonomy" id="1981510"/>
    <lineage>
        <taxon>Bacteria</taxon>
        <taxon>Bacillati</taxon>
        <taxon>Bacillota</taxon>
        <taxon>Clostridia</taxon>
        <taxon>Monoglobales</taxon>
        <taxon>Monoglobaceae</taxon>
        <taxon>Monoglobus</taxon>
    </lineage>
</organism>
<gene>
    <name evidence="12" type="ORF">B9O19_01112</name>
</gene>
<keyword evidence="7" id="KW-0067">ATP-binding</keyword>
<keyword evidence="4" id="KW-0378">Hydrolase</keyword>
<keyword evidence="5" id="KW-0347">Helicase</keyword>
<dbReference type="InterPro" id="IPR038726">
    <property type="entry name" value="PDDEXK_AddAB-type"/>
</dbReference>
<protein>
    <submittedName>
        <fullName evidence="12">ATP-dependent nuclease subunit B</fullName>
    </submittedName>
</protein>
<dbReference type="GeneID" id="98062522"/>
<evidence type="ECO:0000256" key="5">
    <source>
        <dbReference type="ARBA" id="ARBA00022806"/>
    </source>
</evidence>
<evidence type="ECO:0000256" key="4">
    <source>
        <dbReference type="ARBA" id="ARBA00022801"/>
    </source>
</evidence>
<evidence type="ECO:0000259" key="10">
    <source>
        <dbReference type="Pfam" id="PF12705"/>
    </source>
</evidence>
<dbReference type="GO" id="GO:0004527">
    <property type="term" value="F:exonuclease activity"/>
    <property type="evidence" value="ECO:0007669"/>
    <property type="project" value="UniProtKB-KW"/>
</dbReference>
<evidence type="ECO:0000256" key="2">
    <source>
        <dbReference type="ARBA" id="ARBA00022741"/>
    </source>
</evidence>
<keyword evidence="2" id="KW-0547">Nucleotide-binding</keyword>
<evidence type="ECO:0000256" key="7">
    <source>
        <dbReference type="ARBA" id="ARBA00022840"/>
    </source>
</evidence>
<evidence type="ECO:0000256" key="3">
    <source>
        <dbReference type="ARBA" id="ARBA00022763"/>
    </source>
</evidence>
<dbReference type="PANTHER" id="PTHR30591:SF1">
    <property type="entry name" value="RECBCD ENZYME SUBUNIT RECC"/>
    <property type="match status" value="1"/>
</dbReference>
<dbReference type="AlphaFoldDB" id="A0A2K9P212"/>
<reference evidence="12 13" key="1">
    <citation type="submission" date="2017-04" db="EMBL/GenBank/DDBJ databases">
        <title>Monoglobus pectinilyticus 14 draft genome.</title>
        <authorList>
            <person name="Kim C."/>
            <person name="Rosendale D.I."/>
            <person name="Kelly W.J."/>
            <person name="Tannock G.W."/>
            <person name="Patchett M.L."/>
            <person name="Jordens J.Z."/>
        </authorList>
    </citation>
    <scope>NUCLEOTIDE SEQUENCE [LARGE SCALE GENOMIC DNA]</scope>
    <source>
        <strain evidence="12 13">14</strain>
    </source>
</reference>
<keyword evidence="1" id="KW-0540">Nuclease</keyword>
<evidence type="ECO:0000256" key="6">
    <source>
        <dbReference type="ARBA" id="ARBA00022839"/>
    </source>
</evidence>
<dbReference type="GO" id="GO:0006310">
    <property type="term" value="P:DNA recombination"/>
    <property type="evidence" value="ECO:0007669"/>
    <property type="project" value="TreeGrafter"/>
</dbReference>
<evidence type="ECO:0000259" key="11">
    <source>
        <dbReference type="Pfam" id="PF21445"/>
    </source>
</evidence>
<evidence type="ECO:0000256" key="1">
    <source>
        <dbReference type="ARBA" id="ARBA00022722"/>
    </source>
</evidence>
<proteinExistence type="predicted"/>
<feature type="domain" description="ATP-dependent helicase/deoxyribonuclease subunit B N-terminal" evidence="11">
    <location>
        <begin position="5"/>
        <end position="265"/>
    </location>
</feature>
<dbReference type="Proteomes" id="UP000235589">
    <property type="component" value="Chromosome"/>
</dbReference>
<name>A0A2K9P212_9FIRM</name>
<keyword evidence="13" id="KW-1185">Reference proteome</keyword>
<feature type="domain" description="PD-(D/E)XK endonuclease-like" evidence="10">
    <location>
        <begin position="752"/>
        <end position="1071"/>
    </location>
</feature>
<dbReference type="PANTHER" id="PTHR30591">
    <property type="entry name" value="RECBCD ENZYME SUBUNIT RECC"/>
    <property type="match status" value="1"/>
</dbReference>
<dbReference type="Gene3D" id="3.90.320.10">
    <property type="match status" value="1"/>
</dbReference>
<sequence>MFKTVYGTARADSGGYLFESVRANIKNGIKSYLLVPEQFSVFTERKVIETLGVKAQTLAEVLTFSRLSNLVLSSLGPLRLRYIDGAGREILAGRALQLIEDKLQYFKSNVHQRGFSSLMAGLVSEFKRYGLSFESLQTVSEKVEKDEFKRKLEDLALFYDTYSRLINENNSDAEDNLSIILPKIKDFEIETDSCLFITEFKSFTPLECQVLQELMKKMSNTVLFLRCNDLVHPDSIFSSASLTYKQLAETAEACGIEVSKPEILPVKDGGKSDLIFLQDNYFNINPEKYDGSPENIFIYSPENHFDEVEQTASIIHRLCRIKGYKQSDFLILARDTDVYSRIMPLVFDKLGINVFLDKRRSILENPYLRCISSMLEILAYGFSYDRVMEIGRSGFAGVSNEEELDVFENYLLSVNPSHAMWNDENEWTYNPDKRAYDIDSINRIKSVMLAPIFELKHSIRGRKKASEITEAVFKYMERCRHQEIMRDICKEYSDNGMVYLAEEYRRTWNSVVSVLDRISEIMGGELITYEKFYDLFISACGGIKIGISPQTIDGAVFSKIDMFRNTDAKVVIVLGVTDGVFPRGYGNEGILTDAEREALREYGIDLAMTASEKSHDEQLLVYNVLSSPSDELYLLAPKSSDDGESLFPSKIITKIENELFDMERENVNDDSEELPEGKEPVFLALESEFIRCCGDVGKFAPKWRAVYDFYAEDEKYGARLADFAERLKAAESGYEILSKNSVAKLYGREIMLSASKMEKYNSCAFSYFMRYGLLAKPRDIAVFDPLSMGDILHKSLERFFSSKNDAVYESITREQCETEMRNIVGEIATGNEEVMYKNSAYYKYLVMRMTGIASTTAWETVKFFRESEFRPYGFEIRIGENGDIPPLKIETRNGTAYVEGFIDRADSAVIGGKRYISVVDYKSSAKKLDKELADAGVRFQPLVYTNAVCEQSETEPAAMLYLQMNDPIIDESKAATDEAFETEVHRNVSANGWVVDDGEVNKAFDKNYGSKKCYMSPKCGIPPDEMQKRLKRAEEKIVESAEGILAGEISVSPYKKRGFDPCAYCDYSGICGKNNS</sequence>
<keyword evidence="3" id="KW-0227">DNA damage</keyword>
<dbReference type="OrthoDB" id="9758506at2"/>
<evidence type="ECO:0000256" key="8">
    <source>
        <dbReference type="ARBA" id="ARBA00023125"/>
    </source>
</evidence>
<dbReference type="GO" id="GO:0005524">
    <property type="term" value="F:ATP binding"/>
    <property type="evidence" value="ECO:0007669"/>
    <property type="project" value="UniProtKB-KW"/>
</dbReference>